<dbReference type="EMBL" id="CP020465">
    <property type="protein sequence ID" value="ASP46840.1"/>
    <property type="molecule type" value="Genomic_DNA"/>
</dbReference>
<dbReference type="PROSITE" id="PS50109">
    <property type="entry name" value="HIS_KIN"/>
    <property type="match status" value="1"/>
</dbReference>
<dbReference type="Gene3D" id="3.30.565.10">
    <property type="entry name" value="Histidine kinase-like ATPase, C-terminal domain"/>
    <property type="match status" value="1"/>
</dbReference>
<dbReference type="GO" id="GO:0000155">
    <property type="term" value="F:phosphorelay sensor kinase activity"/>
    <property type="evidence" value="ECO:0007669"/>
    <property type="project" value="InterPro"/>
</dbReference>
<keyword evidence="3" id="KW-0597">Phosphoprotein</keyword>
<dbReference type="CDD" id="cd00082">
    <property type="entry name" value="HisKA"/>
    <property type="match status" value="1"/>
</dbReference>
<organism evidence="8 9">
    <name type="scientific">Cognaticolwellia beringensis</name>
    <dbReference type="NCBI Taxonomy" id="1967665"/>
    <lineage>
        <taxon>Bacteria</taxon>
        <taxon>Pseudomonadati</taxon>
        <taxon>Pseudomonadota</taxon>
        <taxon>Gammaproteobacteria</taxon>
        <taxon>Alteromonadales</taxon>
        <taxon>Colwelliaceae</taxon>
        <taxon>Cognaticolwellia</taxon>
    </lineage>
</organism>
<keyword evidence="6" id="KW-0175">Coiled coil</keyword>
<comment type="catalytic activity">
    <reaction evidence="1">
        <text>ATP + protein L-histidine = ADP + protein N-phospho-L-histidine.</text>
        <dbReference type="EC" id="2.7.13.3"/>
    </reaction>
</comment>
<dbReference type="InterPro" id="IPR005467">
    <property type="entry name" value="His_kinase_dom"/>
</dbReference>
<dbReference type="PANTHER" id="PTHR43304">
    <property type="entry name" value="PHYTOCHROME-LIKE PROTEIN CPH1"/>
    <property type="match status" value="1"/>
</dbReference>
<name>A0A222G4X8_9GAMM</name>
<evidence type="ECO:0000256" key="6">
    <source>
        <dbReference type="SAM" id="Coils"/>
    </source>
</evidence>
<sequence length="254" mass="28345">MSAKLENELENQLACELDKVKQELAELKAEYEEFVYIVSHDISAPLRQIESFSEIIVSKHGDSFDEKTKRHFDLIKNGSTQATQIMNAIKSYSRLNTRAKPFTSFNSNKIVAKALDNLSSLITKTGASITCADLPTMIGDEEQVTLLFKCLIENALTYQLPDNKPVISVSTSDDKHYWHFRITDNGIGVPENLTVKIFKVLRRGVSSKKYPGLGMGLAIVKKILQKHHGDISVALNNDQGAAFSFKIAKDLPNE</sequence>
<dbReference type="Gene3D" id="1.10.287.130">
    <property type="match status" value="1"/>
</dbReference>
<dbReference type="AlphaFoldDB" id="A0A222G4X8"/>
<dbReference type="PRINTS" id="PR00344">
    <property type="entry name" value="BCTRLSENSOR"/>
</dbReference>
<evidence type="ECO:0000256" key="3">
    <source>
        <dbReference type="ARBA" id="ARBA00022553"/>
    </source>
</evidence>
<dbReference type="InterPro" id="IPR036097">
    <property type="entry name" value="HisK_dim/P_sf"/>
</dbReference>
<dbReference type="InterPro" id="IPR036890">
    <property type="entry name" value="HATPase_C_sf"/>
</dbReference>
<keyword evidence="9" id="KW-1185">Reference proteome</keyword>
<evidence type="ECO:0000256" key="4">
    <source>
        <dbReference type="ARBA" id="ARBA00022679"/>
    </source>
</evidence>
<evidence type="ECO:0000256" key="5">
    <source>
        <dbReference type="ARBA" id="ARBA00022777"/>
    </source>
</evidence>
<dbReference type="EC" id="2.7.13.3" evidence="2"/>
<dbReference type="SUPFAM" id="SSF47384">
    <property type="entry name" value="Homodimeric domain of signal transducing histidine kinase"/>
    <property type="match status" value="1"/>
</dbReference>
<dbReference type="Proteomes" id="UP000202259">
    <property type="component" value="Chromosome"/>
</dbReference>
<dbReference type="SUPFAM" id="SSF55874">
    <property type="entry name" value="ATPase domain of HSP90 chaperone/DNA topoisomerase II/histidine kinase"/>
    <property type="match status" value="1"/>
</dbReference>
<evidence type="ECO:0000259" key="7">
    <source>
        <dbReference type="PROSITE" id="PS50109"/>
    </source>
</evidence>
<dbReference type="KEGG" id="cber:B5D82_03020"/>
<evidence type="ECO:0000256" key="2">
    <source>
        <dbReference type="ARBA" id="ARBA00012438"/>
    </source>
</evidence>
<reference evidence="8 9" key="1">
    <citation type="submission" date="2017-08" db="EMBL/GenBank/DDBJ databases">
        <title>Complete genome of Colwellia sp. NB097-1, a psychrophile bacterium ioslated from Bering Sea.</title>
        <authorList>
            <person name="Chen X."/>
        </authorList>
    </citation>
    <scope>NUCLEOTIDE SEQUENCE [LARGE SCALE GENOMIC DNA]</scope>
    <source>
        <strain evidence="8 9">NB097-1</strain>
    </source>
</reference>
<feature type="domain" description="Histidine kinase" evidence="7">
    <location>
        <begin position="37"/>
        <end position="251"/>
    </location>
</feature>
<dbReference type="SMART" id="SM00387">
    <property type="entry name" value="HATPase_c"/>
    <property type="match status" value="1"/>
</dbReference>
<dbReference type="InterPro" id="IPR003661">
    <property type="entry name" value="HisK_dim/P_dom"/>
</dbReference>
<dbReference type="InterPro" id="IPR052162">
    <property type="entry name" value="Sensor_kinase/Photoreceptor"/>
</dbReference>
<proteinExistence type="predicted"/>
<dbReference type="RefSeq" id="WP_081149148.1">
    <property type="nucleotide sequence ID" value="NZ_CP020465.1"/>
</dbReference>
<gene>
    <name evidence="8" type="ORF">B5D82_03020</name>
</gene>
<evidence type="ECO:0000313" key="8">
    <source>
        <dbReference type="EMBL" id="ASP46840.1"/>
    </source>
</evidence>
<protein>
    <recommendedName>
        <fullName evidence="2">histidine kinase</fullName>
        <ecNumber evidence="2">2.7.13.3</ecNumber>
    </recommendedName>
</protein>
<keyword evidence="4" id="KW-0808">Transferase</keyword>
<dbReference type="InterPro" id="IPR004358">
    <property type="entry name" value="Sig_transdc_His_kin-like_C"/>
</dbReference>
<dbReference type="PANTHER" id="PTHR43304:SF1">
    <property type="entry name" value="PAC DOMAIN-CONTAINING PROTEIN"/>
    <property type="match status" value="1"/>
</dbReference>
<evidence type="ECO:0000256" key="1">
    <source>
        <dbReference type="ARBA" id="ARBA00000085"/>
    </source>
</evidence>
<evidence type="ECO:0000313" key="9">
    <source>
        <dbReference type="Proteomes" id="UP000202259"/>
    </source>
</evidence>
<feature type="coiled-coil region" evidence="6">
    <location>
        <begin position="6"/>
        <end position="37"/>
    </location>
</feature>
<dbReference type="OrthoDB" id="9808408at2"/>
<dbReference type="Pfam" id="PF02518">
    <property type="entry name" value="HATPase_c"/>
    <property type="match status" value="1"/>
</dbReference>
<accession>A0A222G4X8</accession>
<keyword evidence="5" id="KW-0418">Kinase</keyword>
<dbReference type="InterPro" id="IPR003594">
    <property type="entry name" value="HATPase_dom"/>
</dbReference>